<evidence type="ECO:0000256" key="1">
    <source>
        <dbReference type="SAM" id="MobiDB-lite"/>
    </source>
</evidence>
<protein>
    <submittedName>
        <fullName evidence="2">Uncharacterized protein</fullName>
    </submittedName>
</protein>
<feature type="region of interest" description="Disordered" evidence="1">
    <location>
        <begin position="1"/>
        <end position="28"/>
    </location>
</feature>
<gene>
    <name evidence="2" type="ORF">LTRI10_LOCUS35857</name>
</gene>
<dbReference type="AlphaFoldDB" id="A0AAV2FBL8"/>
<accession>A0AAV2FBL8</accession>
<reference evidence="2 3" key="1">
    <citation type="submission" date="2024-04" db="EMBL/GenBank/DDBJ databases">
        <authorList>
            <person name="Fracassetti M."/>
        </authorList>
    </citation>
    <scope>NUCLEOTIDE SEQUENCE [LARGE SCALE GENOMIC DNA]</scope>
</reference>
<organism evidence="2 3">
    <name type="scientific">Linum trigynum</name>
    <dbReference type="NCBI Taxonomy" id="586398"/>
    <lineage>
        <taxon>Eukaryota</taxon>
        <taxon>Viridiplantae</taxon>
        <taxon>Streptophyta</taxon>
        <taxon>Embryophyta</taxon>
        <taxon>Tracheophyta</taxon>
        <taxon>Spermatophyta</taxon>
        <taxon>Magnoliopsida</taxon>
        <taxon>eudicotyledons</taxon>
        <taxon>Gunneridae</taxon>
        <taxon>Pentapetalae</taxon>
        <taxon>rosids</taxon>
        <taxon>fabids</taxon>
        <taxon>Malpighiales</taxon>
        <taxon>Linaceae</taxon>
        <taxon>Linum</taxon>
    </lineage>
</organism>
<evidence type="ECO:0000313" key="2">
    <source>
        <dbReference type="EMBL" id="CAL1395424.1"/>
    </source>
</evidence>
<feature type="compositionally biased region" description="Low complexity" evidence="1">
    <location>
        <begin position="1"/>
        <end position="14"/>
    </location>
</feature>
<evidence type="ECO:0000313" key="3">
    <source>
        <dbReference type="Proteomes" id="UP001497516"/>
    </source>
</evidence>
<sequence>MASQNNQSASVNASTDCDTIKKRKKGQTVDEHLAKSFGEMRELRPLIKQSVDSIARALEGAIISLARDRICLGSWKNLEASQ</sequence>
<dbReference type="EMBL" id="OZ034819">
    <property type="protein sequence ID" value="CAL1395424.1"/>
    <property type="molecule type" value="Genomic_DNA"/>
</dbReference>
<keyword evidence="3" id="KW-1185">Reference proteome</keyword>
<dbReference type="Proteomes" id="UP001497516">
    <property type="component" value="Chromosome 6"/>
</dbReference>
<name>A0AAV2FBL8_9ROSI</name>
<proteinExistence type="predicted"/>